<reference evidence="4 5" key="1">
    <citation type="submission" date="2019-01" db="EMBL/GenBank/DDBJ databases">
        <title>Novel species of Nocardioides.</title>
        <authorList>
            <person name="Liu Q."/>
            <person name="Xin Y.-H."/>
        </authorList>
    </citation>
    <scope>NUCLEOTIDE SEQUENCE [LARGE SCALE GENOMIC DNA]</scope>
    <source>
        <strain evidence="4 5">HLT3-15</strain>
    </source>
</reference>
<gene>
    <name evidence="4" type="ORF">EUA06_06035</name>
</gene>
<dbReference type="EMBL" id="SDWS01000002">
    <property type="protein sequence ID" value="RYB92505.1"/>
    <property type="molecule type" value="Genomic_DNA"/>
</dbReference>
<proteinExistence type="predicted"/>
<protein>
    <recommendedName>
        <fullName evidence="3">PepSY domain-containing protein</fullName>
    </recommendedName>
</protein>
<feature type="domain" description="PepSY" evidence="3">
    <location>
        <begin position="139"/>
        <end position="192"/>
    </location>
</feature>
<dbReference type="Gene3D" id="3.10.450.40">
    <property type="match status" value="1"/>
</dbReference>
<dbReference type="AlphaFoldDB" id="A0A4Q2RX17"/>
<sequence>MHRTTFGTRLATASLLAPLALGLVACGDDDTDDAQTSTSSGTSDDGGTADQGTTTLQGDVETAAQTALGEVDGTVFSVDGDPQGWDVTVVGADGIENDLELDAAATAVTRGPDQESDNDADDAAETEQLLGVSVDYLAAIEAALAEVQGTVTGVDLSEDNGTAIWEVQIDEDTPDEVTVEVDAETGDVVRTEQGD</sequence>
<feature type="signal peptide" evidence="2">
    <location>
        <begin position="1"/>
        <end position="25"/>
    </location>
</feature>
<comment type="caution">
    <text evidence="4">The sequence shown here is derived from an EMBL/GenBank/DDBJ whole genome shotgun (WGS) entry which is preliminary data.</text>
</comment>
<dbReference type="OrthoDB" id="3787409at2"/>
<keyword evidence="5" id="KW-1185">Reference proteome</keyword>
<feature type="compositionally biased region" description="Low complexity" evidence="1">
    <location>
        <begin position="34"/>
        <end position="54"/>
    </location>
</feature>
<dbReference type="PROSITE" id="PS51257">
    <property type="entry name" value="PROKAR_LIPOPROTEIN"/>
    <property type="match status" value="1"/>
</dbReference>
<dbReference type="Pfam" id="PF03413">
    <property type="entry name" value="PepSY"/>
    <property type="match status" value="1"/>
</dbReference>
<name>A0A4Q2RX17_9ACTN</name>
<accession>A0A4Q2RX17</accession>
<dbReference type="InterPro" id="IPR025711">
    <property type="entry name" value="PepSY"/>
</dbReference>
<dbReference type="Proteomes" id="UP000291838">
    <property type="component" value="Unassembled WGS sequence"/>
</dbReference>
<organism evidence="4 5">
    <name type="scientific">Nocardioides glacieisoli</name>
    <dbReference type="NCBI Taxonomy" id="1168730"/>
    <lineage>
        <taxon>Bacteria</taxon>
        <taxon>Bacillati</taxon>
        <taxon>Actinomycetota</taxon>
        <taxon>Actinomycetes</taxon>
        <taxon>Propionibacteriales</taxon>
        <taxon>Nocardioidaceae</taxon>
        <taxon>Nocardioides</taxon>
    </lineage>
</organism>
<dbReference type="RefSeq" id="WP_129474110.1">
    <property type="nucleotide sequence ID" value="NZ_SDWS01000002.1"/>
</dbReference>
<evidence type="ECO:0000259" key="3">
    <source>
        <dbReference type="Pfam" id="PF03413"/>
    </source>
</evidence>
<feature type="chain" id="PRO_5039013831" description="PepSY domain-containing protein" evidence="2">
    <location>
        <begin position="26"/>
        <end position="195"/>
    </location>
</feature>
<evidence type="ECO:0000256" key="2">
    <source>
        <dbReference type="SAM" id="SignalP"/>
    </source>
</evidence>
<feature type="region of interest" description="Disordered" evidence="1">
    <location>
        <begin position="30"/>
        <end position="54"/>
    </location>
</feature>
<evidence type="ECO:0000313" key="5">
    <source>
        <dbReference type="Proteomes" id="UP000291838"/>
    </source>
</evidence>
<keyword evidence="2" id="KW-0732">Signal</keyword>
<evidence type="ECO:0000313" key="4">
    <source>
        <dbReference type="EMBL" id="RYB92505.1"/>
    </source>
</evidence>
<evidence type="ECO:0000256" key="1">
    <source>
        <dbReference type="SAM" id="MobiDB-lite"/>
    </source>
</evidence>